<keyword evidence="7 10" id="KW-0472">Membrane</keyword>
<proteinExistence type="inferred from homology"/>
<feature type="transmembrane region" description="Helical" evidence="10">
    <location>
        <begin position="145"/>
        <end position="163"/>
    </location>
</feature>
<dbReference type="PANTHER" id="PTHR21137">
    <property type="entry name" value="ODORANT RECEPTOR"/>
    <property type="match status" value="1"/>
</dbReference>
<evidence type="ECO:0000256" key="1">
    <source>
        <dbReference type="ARBA" id="ARBA00004651"/>
    </source>
</evidence>
<dbReference type="InterPro" id="IPR004117">
    <property type="entry name" value="7tm6_olfct_rcpt"/>
</dbReference>
<evidence type="ECO:0000256" key="3">
    <source>
        <dbReference type="ARBA" id="ARBA00022606"/>
    </source>
</evidence>
<feature type="transmembrane region" description="Helical" evidence="10">
    <location>
        <begin position="51"/>
        <end position="69"/>
    </location>
</feature>
<sequence length="413" mass="47863">MSFQKPKNTHMFQENREQISNAFDITYYKTLKTYLSILGINPYQDNQTSNIIVFAILILYSSVCYPATIKFYNTLREKDYDGIFEDLPQLLAGTASIIKLLNVHSNKTRFRKLFAFVIRGRNLLNSKDELYMLNKFTEQGNKLAYMYRRILITFLVLFLSVPLRNPFLDIILPLNETRPRQHIFKVNYVILDEFEYFYGVYVHLSCVAIAVVLMIVVVDSLYITIIHHACGLFAVCGYQILEAAENNTSMKDKSNFDSKGYEEFKRSVTLHHEALQFYEILDSCCRNLYLIQMGINMLVISVTAVELVMFLGRPGEAIRTAVFLIAQQIHLYVVSMPGQVLLDESSRLADTIFASKWYENPVKIQRMLYMMQIRSNKPCILTAAGLYQMKIESFGTTVKTCMSYFTMFLSLRE</sequence>
<evidence type="ECO:0000256" key="9">
    <source>
        <dbReference type="ARBA" id="ARBA00023224"/>
    </source>
</evidence>
<feature type="transmembrane region" description="Helical" evidence="10">
    <location>
        <begin position="289"/>
        <end position="311"/>
    </location>
</feature>
<dbReference type="PANTHER" id="PTHR21137:SF35">
    <property type="entry name" value="ODORANT RECEPTOR 19A-RELATED"/>
    <property type="match status" value="1"/>
</dbReference>
<evidence type="ECO:0000256" key="2">
    <source>
        <dbReference type="ARBA" id="ARBA00022475"/>
    </source>
</evidence>
<keyword evidence="5 10" id="KW-0552">Olfaction</keyword>
<evidence type="ECO:0000313" key="12">
    <source>
        <dbReference type="Proteomes" id="UP001642520"/>
    </source>
</evidence>
<name>A0ABP1NH99_XYLVO</name>
<accession>A0ABP1NH99</accession>
<comment type="caution">
    <text evidence="10">Lacks conserved residue(s) required for the propagation of feature annotation.</text>
</comment>
<keyword evidence="3 10" id="KW-0716">Sensory transduction</keyword>
<keyword evidence="2" id="KW-1003">Cell membrane</keyword>
<dbReference type="EMBL" id="CAXAJV020001290">
    <property type="protein sequence ID" value="CAL7940362.1"/>
    <property type="molecule type" value="Genomic_DNA"/>
</dbReference>
<comment type="caution">
    <text evidence="11">The sequence shown here is derived from an EMBL/GenBank/DDBJ whole genome shotgun (WGS) entry which is preliminary data.</text>
</comment>
<gene>
    <name evidence="11" type="ORF">XYLVIOL_LOCUS4455</name>
</gene>
<evidence type="ECO:0000256" key="8">
    <source>
        <dbReference type="ARBA" id="ARBA00023170"/>
    </source>
</evidence>
<keyword evidence="8 10" id="KW-0675">Receptor</keyword>
<keyword evidence="9 10" id="KW-0807">Transducer</keyword>
<dbReference type="Pfam" id="PF02949">
    <property type="entry name" value="7tm_6"/>
    <property type="match status" value="1"/>
</dbReference>
<evidence type="ECO:0000256" key="7">
    <source>
        <dbReference type="ARBA" id="ARBA00023136"/>
    </source>
</evidence>
<comment type="similarity">
    <text evidence="10">Belongs to the insect chemoreceptor superfamily. Heteromeric odorant receptor channel (TC 1.A.69) family.</text>
</comment>
<keyword evidence="12" id="KW-1185">Reference proteome</keyword>
<feature type="transmembrane region" description="Helical" evidence="10">
    <location>
        <begin position="196"/>
        <end position="216"/>
    </location>
</feature>
<evidence type="ECO:0000313" key="11">
    <source>
        <dbReference type="EMBL" id="CAL7940362.1"/>
    </source>
</evidence>
<organism evidence="11 12">
    <name type="scientific">Xylocopa violacea</name>
    <name type="common">Violet carpenter bee</name>
    <name type="synonym">Apis violacea</name>
    <dbReference type="NCBI Taxonomy" id="135666"/>
    <lineage>
        <taxon>Eukaryota</taxon>
        <taxon>Metazoa</taxon>
        <taxon>Ecdysozoa</taxon>
        <taxon>Arthropoda</taxon>
        <taxon>Hexapoda</taxon>
        <taxon>Insecta</taxon>
        <taxon>Pterygota</taxon>
        <taxon>Neoptera</taxon>
        <taxon>Endopterygota</taxon>
        <taxon>Hymenoptera</taxon>
        <taxon>Apocrita</taxon>
        <taxon>Aculeata</taxon>
        <taxon>Apoidea</taxon>
        <taxon>Anthophila</taxon>
        <taxon>Apidae</taxon>
        <taxon>Xylocopa</taxon>
        <taxon>Xylocopa</taxon>
    </lineage>
</organism>
<comment type="subcellular location">
    <subcellularLocation>
        <location evidence="1 10">Cell membrane</location>
        <topology evidence="1 10">Multi-pass membrane protein</topology>
    </subcellularLocation>
</comment>
<evidence type="ECO:0000256" key="4">
    <source>
        <dbReference type="ARBA" id="ARBA00022692"/>
    </source>
</evidence>
<evidence type="ECO:0000256" key="10">
    <source>
        <dbReference type="RuleBase" id="RU351113"/>
    </source>
</evidence>
<reference evidence="11 12" key="1">
    <citation type="submission" date="2024-08" db="EMBL/GenBank/DDBJ databases">
        <authorList>
            <person name="Will J Nash"/>
            <person name="Angela Man"/>
            <person name="Seanna McTaggart"/>
            <person name="Kendall Baker"/>
            <person name="Tom Barker"/>
            <person name="Leah Catchpole"/>
            <person name="Alex Durrant"/>
            <person name="Karim Gharbi"/>
            <person name="Naomi Irish"/>
            <person name="Gemy Kaithakottil"/>
            <person name="Debby Ku"/>
            <person name="Aaliyah Providence"/>
            <person name="Felix Shaw"/>
            <person name="David Swarbreck"/>
            <person name="Chris Watkins"/>
            <person name="Ann M. McCartney"/>
            <person name="Giulio Formenti"/>
            <person name="Alice Mouton"/>
            <person name="Noel Vella"/>
            <person name="Bjorn M von Reumont"/>
            <person name="Adriana Vella"/>
            <person name="Wilfried Haerty"/>
        </authorList>
    </citation>
    <scope>NUCLEOTIDE SEQUENCE [LARGE SCALE GENOMIC DNA]</scope>
</reference>
<keyword evidence="6 10" id="KW-1133">Transmembrane helix</keyword>
<protein>
    <recommendedName>
        <fullName evidence="10">Odorant receptor</fullName>
    </recommendedName>
</protein>
<evidence type="ECO:0000256" key="6">
    <source>
        <dbReference type="ARBA" id="ARBA00022989"/>
    </source>
</evidence>
<dbReference type="Proteomes" id="UP001642520">
    <property type="component" value="Unassembled WGS sequence"/>
</dbReference>
<evidence type="ECO:0000256" key="5">
    <source>
        <dbReference type="ARBA" id="ARBA00022725"/>
    </source>
</evidence>
<keyword evidence="4 10" id="KW-0812">Transmembrane</keyword>